<proteinExistence type="predicted"/>
<keyword evidence="3 7" id="KW-0812">Transmembrane</keyword>
<evidence type="ECO:0000256" key="5">
    <source>
        <dbReference type="ARBA" id="ARBA00023136"/>
    </source>
</evidence>
<evidence type="ECO:0000256" key="7">
    <source>
        <dbReference type="SAM" id="Phobius"/>
    </source>
</evidence>
<evidence type="ECO:0000256" key="2">
    <source>
        <dbReference type="ARBA" id="ARBA00022553"/>
    </source>
</evidence>
<feature type="domain" description="Man1/Src1-like C-terminal" evidence="8">
    <location>
        <begin position="17"/>
        <end position="337"/>
    </location>
</feature>
<feature type="non-terminal residue" evidence="9">
    <location>
        <position position="337"/>
    </location>
</feature>
<keyword evidence="10" id="KW-1185">Reference proteome</keyword>
<name>A0A1E4TBA0_9ASCO</name>
<feature type="transmembrane region" description="Helical" evidence="7">
    <location>
        <begin position="12"/>
        <end position="29"/>
    </location>
</feature>
<dbReference type="PANTHER" id="PTHR47808:SF2">
    <property type="entry name" value="LEM DOMAIN-CONTAINING PROTEIN 2"/>
    <property type="match status" value="1"/>
</dbReference>
<dbReference type="GO" id="GO:0071763">
    <property type="term" value="P:nuclear membrane organization"/>
    <property type="evidence" value="ECO:0007669"/>
    <property type="project" value="TreeGrafter"/>
</dbReference>
<dbReference type="GO" id="GO:0005637">
    <property type="term" value="C:nuclear inner membrane"/>
    <property type="evidence" value="ECO:0007669"/>
    <property type="project" value="UniProtKB-SubCell"/>
</dbReference>
<dbReference type="Proteomes" id="UP000095023">
    <property type="component" value="Unassembled WGS sequence"/>
</dbReference>
<feature type="non-terminal residue" evidence="9">
    <location>
        <position position="1"/>
    </location>
</feature>
<dbReference type="Gene3D" id="1.10.10.1180">
    <property type="entry name" value="MAN1, winged-helix domain"/>
    <property type="match status" value="1"/>
</dbReference>
<dbReference type="GO" id="GO:0005783">
    <property type="term" value="C:endoplasmic reticulum"/>
    <property type="evidence" value="ECO:0007669"/>
    <property type="project" value="TreeGrafter"/>
</dbReference>
<dbReference type="InterPro" id="IPR044780">
    <property type="entry name" value="Heh2/Src1"/>
</dbReference>
<dbReference type="GO" id="GO:0034399">
    <property type="term" value="C:nuclear periphery"/>
    <property type="evidence" value="ECO:0007669"/>
    <property type="project" value="TreeGrafter"/>
</dbReference>
<evidence type="ECO:0000313" key="10">
    <source>
        <dbReference type="Proteomes" id="UP000095023"/>
    </source>
</evidence>
<keyword evidence="5 7" id="KW-0472">Membrane</keyword>
<gene>
    <name evidence="9" type="ORF">CANCADRAFT_17466</name>
</gene>
<evidence type="ECO:0000256" key="6">
    <source>
        <dbReference type="ARBA" id="ARBA00023242"/>
    </source>
</evidence>
<dbReference type="InterPro" id="IPR018996">
    <property type="entry name" value="Man1/Src1-like_C"/>
</dbReference>
<evidence type="ECO:0000256" key="3">
    <source>
        <dbReference type="ARBA" id="ARBA00022692"/>
    </source>
</evidence>
<evidence type="ECO:0000259" key="8">
    <source>
        <dbReference type="Pfam" id="PF09402"/>
    </source>
</evidence>
<keyword evidence="6" id="KW-0539">Nucleus</keyword>
<keyword evidence="4 7" id="KW-1133">Transmembrane helix</keyword>
<dbReference type="EMBL" id="KV453843">
    <property type="protein sequence ID" value="ODV89046.1"/>
    <property type="molecule type" value="Genomic_DNA"/>
</dbReference>
<reference evidence="10" key="1">
    <citation type="submission" date="2016-02" db="EMBL/GenBank/DDBJ databases">
        <title>Comparative genomics of biotechnologically important yeasts.</title>
        <authorList>
            <consortium name="DOE Joint Genome Institute"/>
            <person name="Riley R."/>
            <person name="Haridas S."/>
            <person name="Wolfe K.H."/>
            <person name="Lopes M.R."/>
            <person name="Hittinger C.T."/>
            <person name="Goker M."/>
            <person name="Salamov A."/>
            <person name="Wisecaver J."/>
            <person name="Long T.M."/>
            <person name="Aerts A.L."/>
            <person name="Barry K."/>
            <person name="Choi C."/>
            <person name="Clum A."/>
            <person name="Coughlan A.Y."/>
            <person name="Deshpande S."/>
            <person name="Douglass A.P."/>
            <person name="Hanson S.J."/>
            <person name="Klenk H.-P."/>
            <person name="Labutti K."/>
            <person name="Lapidus A."/>
            <person name="Lindquist E."/>
            <person name="Lipzen A."/>
            <person name="Meier-Kolthoff J.P."/>
            <person name="Ohm R.A."/>
            <person name="Otillar R.P."/>
            <person name="Pangilinan J."/>
            <person name="Peng Y."/>
            <person name="Rokas A."/>
            <person name="Rosa C.A."/>
            <person name="Scheuner C."/>
            <person name="Sibirny A.A."/>
            <person name="Slot J.C."/>
            <person name="Stielow J.B."/>
            <person name="Sun H."/>
            <person name="Kurtzman C.P."/>
            <person name="Blackwell M."/>
            <person name="Jeffries T.W."/>
            <person name="Grigoriev I.V."/>
        </authorList>
    </citation>
    <scope>NUCLEOTIDE SEQUENCE [LARGE SCALE GENOMIC DNA]</scope>
    <source>
        <strain evidence="10">NRRL Y-17796</strain>
    </source>
</reference>
<dbReference type="Pfam" id="PF09402">
    <property type="entry name" value="MSC"/>
    <property type="match status" value="1"/>
</dbReference>
<evidence type="ECO:0000313" key="9">
    <source>
        <dbReference type="EMBL" id="ODV89046.1"/>
    </source>
</evidence>
<dbReference type="OrthoDB" id="2503928at2759"/>
<evidence type="ECO:0000256" key="1">
    <source>
        <dbReference type="ARBA" id="ARBA00004540"/>
    </source>
</evidence>
<evidence type="ECO:0000256" key="4">
    <source>
        <dbReference type="ARBA" id="ARBA00022989"/>
    </source>
</evidence>
<keyword evidence="2" id="KW-0597">Phosphoprotein</keyword>
<dbReference type="GO" id="GO:0003682">
    <property type="term" value="F:chromatin binding"/>
    <property type="evidence" value="ECO:0007669"/>
    <property type="project" value="InterPro"/>
</dbReference>
<protein>
    <recommendedName>
        <fullName evidence="8">Man1/Src1-like C-terminal domain-containing protein</fullName>
    </recommendedName>
</protein>
<accession>A0A1E4TBA0</accession>
<dbReference type="AlphaFoldDB" id="A0A1E4TBA0"/>
<sequence>KHSLSLSFLKYFLFSITVVPFLLFGAWWMQERFQIGYCEVLLDNGKTFRNYPNQLLNALAPECVPCPEHAECYPYMVAKCNQDYLIKYPWYSFEGSLPFAPKCVPDTRRLKRIQRIKEETIQVLRNHHAGVICGETNDEDLGISSLSLKDKVLERKKLSIPGDEFDELWQEALSEVEKEEEVIVRQAKGTDEALKFSSNSRANIGIICAIRLSIRAWLVRYRFAIVGILLSAIGVKYAEIKIKSRKKFRTRVNKLVQFVIERLAGQAEKADGDSFGRTERFIASVQLRDIALAREMNGKVRKQLWTAVQKKVEANTNVQVRQLELHGEIMNVWEWVG</sequence>
<organism evidence="9 10">
    <name type="scientific">Tortispora caseinolytica NRRL Y-17796</name>
    <dbReference type="NCBI Taxonomy" id="767744"/>
    <lineage>
        <taxon>Eukaryota</taxon>
        <taxon>Fungi</taxon>
        <taxon>Dikarya</taxon>
        <taxon>Ascomycota</taxon>
        <taxon>Saccharomycotina</taxon>
        <taxon>Trigonopsidomycetes</taxon>
        <taxon>Trigonopsidales</taxon>
        <taxon>Trigonopsidaceae</taxon>
        <taxon>Tortispora</taxon>
    </lineage>
</organism>
<dbReference type="InterPro" id="IPR041885">
    <property type="entry name" value="MAN1_winged_helix_dom"/>
</dbReference>
<dbReference type="PANTHER" id="PTHR47808">
    <property type="entry name" value="INNER NUCLEAR MEMBRANE PROTEIN HEH2-RELATED"/>
    <property type="match status" value="1"/>
</dbReference>
<comment type="subcellular location">
    <subcellularLocation>
        <location evidence="1">Nucleus inner membrane</location>
    </subcellularLocation>
</comment>